<dbReference type="PANTHER" id="PTHR33969">
    <property type="entry name" value="SEGREGATION AND CONDENSATION PROTEIN A"/>
    <property type="match status" value="1"/>
</dbReference>
<name>A0A127MPT3_9PSED</name>
<dbReference type="InterPro" id="IPR003768">
    <property type="entry name" value="ScpA"/>
</dbReference>
<dbReference type="EMBL" id="CP015878">
    <property type="protein sequence ID" value="ANI13967.1"/>
    <property type="molecule type" value="Genomic_DNA"/>
</dbReference>
<dbReference type="Gene3D" id="6.10.250.2410">
    <property type="match status" value="1"/>
</dbReference>
<dbReference type="AlphaFoldDB" id="A0A127MPT3"/>
<dbReference type="KEGG" id="pcq:PcP3B5_16520"/>
<dbReference type="GO" id="GO:0007059">
    <property type="term" value="P:chromosome segregation"/>
    <property type="evidence" value="ECO:0007669"/>
    <property type="project" value="UniProtKB-UniRule"/>
</dbReference>
<dbReference type="HAMAP" id="MF_01805">
    <property type="entry name" value="ScpA"/>
    <property type="match status" value="1"/>
</dbReference>
<reference evidence="4 5" key="1">
    <citation type="submission" date="2016-05" db="EMBL/GenBank/DDBJ databases">
        <title>Genome Sequence of Pseudomonas citronellolis Strain SJTE-3, an Estrogens and Persistent Organic Pollutants degradation strain.</title>
        <authorList>
            <person name="Liang R."/>
        </authorList>
    </citation>
    <scope>NUCLEOTIDE SEQUENCE [LARGE SCALE GENOMIC DNA]</scope>
    <source>
        <strain evidence="4 5">SJTE-3</strain>
    </source>
</reference>
<comment type="subunit">
    <text evidence="2">Component of a cohesin-like complex composed of ScpA, ScpB and the Smc homodimer, in which ScpA and ScpB bind to the head domain of Smc. The presence of the three proteins is required for the association of the complex with DNA.</text>
</comment>
<dbReference type="STRING" id="53408.A9C11_08190"/>
<feature type="compositionally biased region" description="Acidic residues" evidence="3">
    <location>
        <begin position="305"/>
        <end position="325"/>
    </location>
</feature>
<evidence type="ECO:0000256" key="2">
    <source>
        <dbReference type="HAMAP-Rule" id="MF_01805"/>
    </source>
</evidence>
<feature type="compositionally biased region" description="Acidic residues" evidence="3">
    <location>
        <begin position="285"/>
        <end position="298"/>
    </location>
</feature>
<evidence type="ECO:0000256" key="3">
    <source>
        <dbReference type="SAM" id="MobiDB-lite"/>
    </source>
</evidence>
<feature type="region of interest" description="Disordered" evidence="3">
    <location>
        <begin position="284"/>
        <end position="325"/>
    </location>
</feature>
<comment type="subcellular location">
    <subcellularLocation>
        <location evidence="2">Cytoplasm</location>
    </subcellularLocation>
    <text evidence="2">Associated with two foci at the outer edges of the nucleoid region in young cells, and at four foci within both cell halves in older cells.</text>
</comment>
<dbReference type="Proteomes" id="UP000077748">
    <property type="component" value="Chromosome"/>
</dbReference>
<comment type="similarity">
    <text evidence="2">Belongs to the ScpA family.</text>
</comment>
<dbReference type="GO" id="GO:0051301">
    <property type="term" value="P:cell division"/>
    <property type="evidence" value="ECO:0007669"/>
    <property type="project" value="UniProtKB-KW"/>
</dbReference>
<organism evidence="4 5">
    <name type="scientific">Pseudomonas citronellolis</name>
    <dbReference type="NCBI Taxonomy" id="53408"/>
    <lineage>
        <taxon>Bacteria</taxon>
        <taxon>Pseudomonadati</taxon>
        <taxon>Pseudomonadota</taxon>
        <taxon>Gammaproteobacteria</taxon>
        <taxon>Pseudomonadales</taxon>
        <taxon>Pseudomonadaceae</taxon>
        <taxon>Pseudomonas</taxon>
    </lineage>
</organism>
<evidence type="ECO:0000313" key="5">
    <source>
        <dbReference type="Proteomes" id="UP000077748"/>
    </source>
</evidence>
<sequence length="325" mass="36917">MSDLNEPQTPPSPAEYREPVQLALVYGEAVTELPQDLYIPPDALEVFLEAFEGPLDLLLYLIRKQNIDVLDIPVAEITRQYMTYVELMKSVRLELAAEYLVMAAMLAEIKSRMLLPRSAEAEEDEEDPRAELIRRLQEYERFKQAAEDLDGLPRQGRDYVVPTVAAPEAKARKLLPQVDMQELMLCMAEVLRRADLFESHQVTREMLSTRERMSEILERLKDAGFVPFIELFRIEEGRLGVVVTFMAVLELVKEQLVELVQNQAFAPIHVRARIEVEEGAAPLETLEEGDEGVFEETEAPAPEPTFEDGGFDETADPAELDDEPL</sequence>
<evidence type="ECO:0000313" key="4">
    <source>
        <dbReference type="EMBL" id="ANI13967.1"/>
    </source>
</evidence>
<proteinExistence type="inferred from homology"/>
<accession>A0A127MPT3</accession>
<dbReference type="PANTHER" id="PTHR33969:SF2">
    <property type="entry name" value="SEGREGATION AND CONDENSATION PROTEIN A"/>
    <property type="match status" value="1"/>
</dbReference>
<keyword evidence="2" id="KW-0131">Cell cycle</keyword>
<dbReference type="GO" id="GO:0006260">
    <property type="term" value="P:DNA replication"/>
    <property type="evidence" value="ECO:0007669"/>
    <property type="project" value="UniProtKB-UniRule"/>
</dbReference>
<dbReference type="GO" id="GO:0005737">
    <property type="term" value="C:cytoplasm"/>
    <property type="evidence" value="ECO:0007669"/>
    <property type="project" value="UniProtKB-SubCell"/>
</dbReference>
<keyword evidence="2" id="KW-0963">Cytoplasm</keyword>
<dbReference type="Pfam" id="PF02616">
    <property type="entry name" value="SMC_ScpA"/>
    <property type="match status" value="1"/>
</dbReference>
<comment type="function">
    <text evidence="2">Participates in chromosomal partition during cell division. May act via the formation of a condensin-like complex containing Smc and ScpB that pull DNA away from mid-cell into both cell halves.</text>
</comment>
<keyword evidence="2" id="KW-0132">Cell division</keyword>
<keyword evidence="2" id="KW-0159">Chromosome partition</keyword>
<gene>
    <name evidence="2" type="primary">scpA</name>
    <name evidence="4" type="ORF">A9C11_08190</name>
</gene>
<evidence type="ECO:0000256" key="1">
    <source>
        <dbReference type="ARBA" id="ARBA00044777"/>
    </source>
</evidence>
<protein>
    <recommendedName>
        <fullName evidence="1 2">Segregation and condensation protein A</fullName>
    </recommendedName>
</protein>